<gene>
    <name evidence="1" type="ORF">rCG_25315</name>
</gene>
<dbReference type="EMBL" id="CH473954">
    <property type="protein sequence ID" value="EDL77339.1"/>
    <property type="molecule type" value="Genomic_DNA"/>
</dbReference>
<accession>A6I2N8</accession>
<proteinExistence type="predicted"/>
<evidence type="ECO:0000313" key="2">
    <source>
        <dbReference type="Proteomes" id="UP000234681"/>
    </source>
</evidence>
<name>A6I2N8_RAT</name>
<evidence type="ECO:0000313" key="1">
    <source>
        <dbReference type="EMBL" id="EDL77339.1"/>
    </source>
</evidence>
<protein>
    <submittedName>
        <fullName evidence="1">RCG25315</fullName>
    </submittedName>
</protein>
<dbReference type="Proteomes" id="UP000234681">
    <property type="component" value="Chromosome 8"/>
</dbReference>
<sequence>MSFPICGVPGLWGIEKVRSKMDLEGERGIKTVAEEVNVLEVLCAVWKWHNETHYFAQLLYTNKIIQFGQSNKGLPDQ</sequence>
<dbReference type="AlphaFoldDB" id="A6I2N8"/>
<organism evidence="1 2">
    <name type="scientific">Rattus norvegicus</name>
    <name type="common">Rat</name>
    <dbReference type="NCBI Taxonomy" id="10116"/>
    <lineage>
        <taxon>Eukaryota</taxon>
        <taxon>Metazoa</taxon>
        <taxon>Chordata</taxon>
        <taxon>Craniata</taxon>
        <taxon>Vertebrata</taxon>
        <taxon>Euteleostomi</taxon>
        <taxon>Mammalia</taxon>
        <taxon>Eutheria</taxon>
        <taxon>Euarchontoglires</taxon>
        <taxon>Glires</taxon>
        <taxon>Rodentia</taxon>
        <taxon>Myomorpha</taxon>
        <taxon>Muroidea</taxon>
        <taxon>Muridae</taxon>
        <taxon>Murinae</taxon>
        <taxon>Rattus</taxon>
    </lineage>
</organism>
<reference evidence="1 2" key="1">
    <citation type="submission" date="2005-09" db="EMBL/GenBank/DDBJ databases">
        <authorList>
            <person name="Mural R.J."/>
            <person name="Li P.W."/>
            <person name="Adams M.D."/>
            <person name="Amanatides P.G."/>
            <person name="Baden-Tillson H."/>
            <person name="Barnstead M."/>
            <person name="Chin S.H."/>
            <person name="Dew I."/>
            <person name="Evans C.A."/>
            <person name="Ferriera S."/>
            <person name="Flanigan M."/>
            <person name="Fosler C."/>
            <person name="Glodek A."/>
            <person name="Gu Z."/>
            <person name="Holt R.A."/>
            <person name="Jennings D."/>
            <person name="Kraft C.L."/>
            <person name="Lu F."/>
            <person name="Nguyen T."/>
            <person name="Nusskern D.R."/>
            <person name="Pfannkoch C.M."/>
            <person name="Sitter C."/>
            <person name="Sutton G.G."/>
            <person name="Venter J.C."/>
            <person name="Wang Z."/>
            <person name="Woodage T."/>
            <person name="Zheng X.H."/>
            <person name="Zhong F."/>
        </authorList>
    </citation>
    <scope>NUCLEOTIDE SEQUENCE [LARGE SCALE GENOMIC DNA]</scope>
    <source>
        <strain>BN</strain>
        <strain evidence="2">Sprague-Dawley</strain>
    </source>
</reference>